<dbReference type="Gene3D" id="1.50.10.20">
    <property type="match status" value="1"/>
</dbReference>
<proteinExistence type="predicted"/>
<dbReference type="PRINTS" id="PR01955">
    <property type="entry name" value="LANCFRANKIA"/>
</dbReference>
<dbReference type="InterPro" id="IPR033889">
    <property type="entry name" value="LanC"/>
</dbReference>
<dbReference type="PRINTS" id="PR01950">
    <property type="entry name" value="LANCSUPER"/>
</dbReference>
<evidence type="ECO:0000313" key="1">
    <source>
        <dbReference type="EMBL" id="MBE4748123.1"/>
    </source>
</evidence>
<organism evidence="1 2">
    <name type="scientific">Corallococcus soli</name>
    <dbReference type="NCBI Taxonomy" id="2710757"/>
    <lineage>
        <taxon>Bacteria</taxon>
        <taxon>Pseudomonadati</taxon>
        <taxon>Myxococcota</taxon>
        <taxon>Myxococcia</taxon>
        <taxon>Myxococcales</taxon>
        <taxon>Cystobacterineae</taxon>
        <taxon>Myxococcaceae</taxon>
        <taxon>Corallococcus</taxon>
    </lineage>
</organism>
<dbReference type="SUPFAM" id="SSF158745">
    <property type="entry name" value="LanC-like"/>
    <property type="match status" value="1"/>
</dbReference>
<sequence length="405" mass="43728">MNPLVEALKHAHPTPPFAASLARGDAGRAVLFDALARAHDDARHRATSEVLLERATGALTSETLGPDFYDGFAGIAWAVQHVQRPSEAPDADPLTDIDAALGDFLQTRPWTQRYDLVSGLVGMGVYALERLPRVGARQCLEAVVARLGELAEPTSEGWRWRTLPGHVEPRLREEQPQGGFNLGMAHGIAGVLTVLGGAVASGVAEASARELLHGGWTWLMARRGKDSEPARFPTRVGLQDEPLTWPRRPAWCYGDPGVSLGLHTLARAVGNVEWEAQALALCRESTHRWTDVTAVQDGGLCHGAAGLAHLYNRLFQTTGEAVFEAASRFWFARLLTVHRQPGTGVGGFRTLERFDGDAEAWTDHPGLLAGATGIALALLAATTSEEPTWDRMLLMSLRHPAPDAP</sequence>
<name>A0ABR9PJM0_9BACT</name>
<evidence type="ECO:0000313" key="2">
    <source>
        <dbReference type="Proteomes" id="UP001516472"/>
    </source>
</evidence>
<protein>
    <submittedName>
        <fullName evidence="1">Lanthionine synthetase C family protein</fullName>
    </submittedName>
</protein>
<dbReference type="InterPro" id="IPR007822">
    <property type="entry name" value="LANC-like"/>
</dbReference>
<comment type="caution">
    <text evidence="1">The sequence shown here is derived from an EMBL/GenBank/DDBJ whole genome shotgun (WGS) entry which is preliminary data.</text>
</comment>
<dbReference type="EMBL" id="JAAIYO010000002">
    <property type="protein sequence ID" value="MBE4748123.1"/>
    <property type="molecule type" value="Genomic_DNA"/>
</dbReference>
<dbReference type="RefSeq" id="WP_193347561.1">
    <property type="nucleotide sequence ID" value="NZ_CBCSIP010000160.1"/>
</dbReference>
<dbReference type="CDD" id="cd04793">
    <property type="entry name" value="LanC"/>
    <property type="match status" value="1"/>
</dbReference>
<keyword evidence="2" id="KW-1185">Reference proteome</keyword>
<dbReference type="Pfam" id="PF05147">
    <property type="entry name" value="LANC_like"/>
    <property type="match status" value="1"/>
</dbReference>
<reference evidence="1 2" key="1">
    <citation type="submission" date="2020-02" db="EMBL/GenBank/DDBJ databases">
        <authorList>
            <person name="Babadi Z.K."/>
            <person name="Risdian C."/>
            <person name="Ebrahimipour G.H."/>
            <person name="Wink J."/>
        </authorList>
    </citation>
    <scope>NUCLEOTIDE SEQUENCE [LARGE SCALE GENOMIC DNA]</scope>
    <source>
        <strain evidence="1 2">ZKHCc1 1396</strain>
    </source>
</reference>
<gene>
    <name evidence="1" type="ORF">G4177_08005</name>
</gene>
<accession>A0ABR9PJM0</accession>
<dbReference type="Proteomes" id="UP001516472">
    <property type="component" value="Unassembled WGS sequence"/>
</dbReference>
<dbReference type="SMART" id="SM01260">
    <property type="entry name" value="LANC_like"/>
    <property type="match status" value="1"/>
</dbReference>